<dbReference type="GeneTree" id="ENSGT00940000158300"/>
<name>A0A803K2T1_XENTR</name>
<organism evidence="2">
    <name type="scientific">Xenopus tropicalis</name>
    <name type="common">Western clawed frog</name>
    <name type="synonym">Silurana tropicalis</name>
    <dbReference type="NCBI Taxonomy" id="8364"/>
    <lineage>
        <taxon>Eukaryota</taxon>
        <taxon>Metazoa</taxon>
        <taxon>Chordata</taxon>
        <taxon>Craniata</taxon>
        <taxon>Vertebrata</taxon>
        <taxon>Euteleostomi</taxon>
        <taxon>Amphibia</taxon>
        <taxon>Batrachia</taxon>
        <taxon>Anura</taxon>
        <taxon>Pipoidea</taxon>
        <taxon>Pipidae</taxon>
        <taxon>Xenopodinae</taxon>
        <taxon>Xenopus</taxon>
        <taxon>Silurana</taxon>
    </lineage>
</organism>
<dbReference type="InParanoid" id="A0A803K2T1"/>
<dbReference type="Ensembl" id="ENSXETT00000112658">
    <property type="protein sequence ID" value="ENSXETP00000114591"/>
    <property type="gene ID" value="ENSXETG00000048399"/>
</dbReference>
<dbReference type="GO" id="GO:0046983">
    <property type="term" value="F:protein dimerization activity"/>
    <property type="evidence" value="ECO:0007669"/>
    <property type="project" value="InterPro"/>
</dbReference>
<dbReference type="AlphaFoldDB" id="A0A803K2T1"/>
<proteinExistence type="predicted"/>
<protein>
    <recommendedName>
        <fullName evidence="1">Anoctamin dimerisation domain-containing protein</fullName>
    </recommendedName>
</protein>
<accession>A0A803K2T1</accession>
<sequence>MMVERPVYKAFVCFVGVMCLRALLLGLSVCVNNPTISFQDINWDYVLVCKPTSTDSPEEQKRQHYISVLLKKGFKTKKVRDGKVTFYGVRAPTDIFHKYVRLLHNPDKGHTSIESPVSPTSRIRIVHFILHNTAILFRGKEEKLQDLIKTQVFEAAFPLHTVSLNTH</sequence>
<dbReference type="Pfam" id="PF16178">
    <property type="entry name" value="Anoct_dimer"/>
    <property type="match status" value="1"/>
</dbReference>
<reference evidence="2" key="1">
    <citation type="journal article" date="2010" name="Science">
        <title>The genome of the Western clawed frog Xenopus tropicalis.</title>
        <authorList>
            <person name="Hellsten U."/>
            <person name="Harland R.M."/>
            <person name="Gilchrist M.J."/>
            <person name="Hendrix D."/>
            <person name="Jurka J."/>
            <person name="Kapitonov V."/>
            <person name="Ovcharenko I."/>
            <person name="Putnam N.H."/>
            <person name="Shu S."/>
            <person name="Taher L."/>
            <person name="Blitz I.L."/>
            <person name="Blumberg B."/>
            <person name="Dichmann D.S."/>
            <person name="Dubchak I."/>
            <person name="Amaya E."/>
            <person name="Detter J.C."/>
            <person name="Fletcher R."/>
            <person name="Gerhard D.S."/>
            <person name="Goodstein D."/>
            <person name="Graves T."/>
            <person name="Grigoriev I.V."/>
            <person name="Grimwood J."/>
            <person name="Kawashima T."/>
            <person name="Lindquist E."/>
            <person name="Lucas S.M."/>
            <person name="Mead P.E."/>
            <person name="Mitros T."/>
            <person name="Ogino H."/>
            <person name="Ohta Y."/>
            <person name="Poliakov A.V."/>
            <person name="Pollet N."/>
            <person name="Robert J."/>
            <person name="Salamov A."/>
            <person name="Sater A.K."/>
            <person name="Schmutz J."/>
            <person name="Terry A."/>
            <person name="Vize P.D."/>
            <person name="Warren W.C."/>
            <person name="Wells D."/>
            <person name="Wills A."/>
            <person name="Wilson R.K."/>
            <person name="Zimmerman L.B."/>
            <person name="Zorn A.M."/>
            <person name="Grainger R."/>
            <person name="Grammer T."/>
            <person name="Khokha M.K."/>
            <person name="Richardson P.M."/>
            <person name="Rokhsar D.S."/>
        </authorList>
    </citation>
    <scope>NUCLEOTIDE SEQUENCE [LARGE SCALE GENOMIC DNA]</scope>
    <source>
        <strain evidence="2">Nigerian</strain>
    </source>
</reference>
<feature type="domain" description="Anoctamin dimerisation" evidence="1">
    <location>
        <begin position="117"/>
        <end position="165"/>
    </location>
</feature>
<dbReference type="InterPro" id="IPR032394">
    <property type="entry name" value="Anoct_dimer"/>
</dbReference>
<evidence type="ECO:0000259" key="1">
    <source>
        <dbReference type="Pfam" id="PF16178"/>
    </source>
</evidence>
<reference evidence="2" key="2">
    <citation type="submission" date="2021-03" db="UniProtKB">
        <authorList>
            <consortium name="Ensembl"/>
        </authorList>
    </citation>
    <scope>IDENTIFICATION</scope>
</reference>
<evidence type="ECO:0000313" key="2">
    <source>
        <dbReference type="Ensembl" id="ENSXETP00000114591"/>
    </source>
</evidence>